<proteinExistence type="predicted"/>
<name>A0A8T0R481_PANVG</name>
<dbReference type="EMBL" id="CM029048">
    <property type="protein sequence ID" value="KAG2580030.1"/>
    <property type="molecule type" value="Genomic_DNA"/>
</dbReference>
<feature type="compositionally biased region" description="Low complexity" evidence="1">
    <location>
        <begin position="53"/>
        <end position="63"/>
    </location>
</feature>
<keyword evidence="3" id="KW-1185">Reference proteome</keyword>
<gene>
    <name evidence="2" type="ORF">PVAP13_6NG299637</name>
</gene>
<feature type="compositionally biased region" description="Basic and acidic residues" evidence="1">
    <location>
        <begin position="133"/>
        <end position="146"/>
    </location>
</feature>
<evidence type="ECO:0000313" key="2">
    <source>
        <dbReference type="EMBL" id="KAG2580030.1"/>
    </source>
</evidence>
<dbReference type="Proteomes" id="UP000823388">
    <property type="component" value="Chromosome 6N"/>
</dbReference>
<feature type="region of interest" description="Disordered" evidence="1">
    <location>
        <begin position="1"/>
        <end position="83"/>
    </location>
</feature>
<reference evidence="2" key="1">
    <citation type="submission" date="2020-05" db="EMBL/GenBank/DDBJ databases">
        <title>WGS assembly of Panicum virgatum.</title>
        <authorList>
            <person name="Lovell J.T."/>
            <person name="Jenkins J."/>
            <person name="Shu S."/>
            <person name="Juenger T.E."/>
            <person name="Schmutz J."/>
        </authorList>
    </citation>
    <scope>NUCLEOTIDE SEQUENCE</scope>
    <source>
        <strain evidence="2">AP13</strain>
    </source>
</reference>
<feature type="compositionally biased region" description="Low complexity" evidence="1">
    <location>
        <begin position="18"/>
        <end position="27"/>
    </location>
</feature>
<accession>A0A8T0R481</accession>
<feature type="compositionally biased region" description="Pro residues" evidence="1">
    <location>
        <begin position="64"/>
        <end position="76"/>
    </location>
</feature>
<sequence length="177" mass="18936">MQKKKTRGERRPTRVLDSSSPAAASRRPALKAAGLPHRLHGGACGLPHRLTRTASPFAAESPSAPTPPALEPPPTPRQAIPSVDAARCQMPFLAPKLLRRQLSDECGLTVTGVQLLVGEMARRRVRGSRSARWRGDDGPQRVREGDADAEAAPKPPASARAAADGRIKPARGGWMLR</sequence>
<feature type="region of interest" description="Disordered" evidence="1">
    <location>
        <begin position="124"/>
        <end position="177"/>
    </location>
</feature>
<comment type="caution">
    <text evidence="2">The sequence shown here is derived from an EMBL/GenBank/DDBJ whole genome shotgun (WGS) entry which is preliminary data.</text>
</comment>
<protein>
    <submittedName>
        <fullName evidence="2">Uncharacterized protein</fullName>
    </submittedName>
</protein>
<evidence type="ECO:0000256" key="1">
    <source>
        <dbReference type="SAM" id="MobiDB-lite"/>
    </source>
</evidence>
<organism evidence="2 3">
    <name type="scientific">Panicum virgatum</name>
    <name type="common">Blackwell switchgrass</name>
    <dbReference type="NCBI Taxonomy" id="38727"/>
    <lineage>
        <taxon>Eukaryota</taxon>
        <taxon>Viridiplantae</taxon>
        <taxon>Streptophyta</taxon>
        <taxon>Embryophyta</taxon>
        <taxon>Tracheophyta</taxon>
        <taxon>Spermatophyta</taxon>
        <taxon>Magnoliopsida</taxon>
        <taxon>Liliopsida</taxon>
        <taxon>Poales</taxon>
        <taxon>Poaceae</taxon>
        <taxon>PACMAD clade</taxon>
        <taxon>Panicoideae</taxon>
        <taxon>Panicodae</taxon>
        <taxon>Paniceae</taxon>
        <taxon>Panicinae</taxon>
        <taxon>Panicum</taxon>
        <taxon>Panicum sect. Hiantes</taxon>
    </lineage>
</organism>
<dbReference type="AlphaFoldDB" id="A0A8T0R481"/>
<evidence type="ECO:0000313" key="3">
    <source>
        <dbReference type="Proteomes" id="UP000823388"/>
    </source>
</evidence>